<dbReference type="KEGG" id="bbae:FRD01_11850"/>
<dbReference type="Proteomes" id="UP000321595">
    <property type="component" value="Chromosome"/>
</dbReference>
<keyword evidence="2" id="KW-1185">Reference proteome</keyword>
<evidence type="ECO:0000313" key="2">
    <source>
        <dbReference type="Proteomes" id="UP000321595"/>
    </source>
</evidence>
<dbReference type="EMBL" id="CP042467">
    <property type="protein sequence ID" value="QED27917.1"/>
    <property type="molecule type" value="Genomic_DNA"/>
</dbReference>
<accession>A0A5B8XRW7</accession>
<sequence>MFEVYDEVVHLRHPTLACLDKFDPFGIPDEFDGQPLSALREALGDLQPLTPDEQTALSEAQASVAWQPNRFDNICVEKIGDWPTGPSTGPSGDQGD</sequence>
<gene>
    <name evidence="1" type="ORF">FRD01_11850</name>
</gene>
<organism evidence="1 2">
    <name type="scientific">Microvenator marinus</name>
    <dbReference type="NCBI Taxonomy" id="2600177"/>
    <lineage>
        <taxon>Bacteria</taxon>
        <taxon>Deltaproteobacteria</taxon>
        <taxon>Bradymonadales</taxon>
        <taxon>Microvenatoraceae</taxon>
        <taxon>Microvenator</taxon>
    </lineage>
</organism>
<dbReference type="AlphaFoldDB" id="A0A5B8XRW7"/>
<reference evidence="1 2" key="1">
    <citation type="submission" date="2019-08" db="EMBL/GenBank/DDBJ databases">
        <authorList>
            <person name="Liang Q."/>
        </authorList>
    </citation>
    <scope>NUCLEOTIDE SEQUENCE [LARGE SCALE GENOMIC DNA]</scope>
    <source>
        <strain evidence="1 2">V1718</strain>
    </source>
</reference>
<dbReference type="RefSeq" id="WP_146959885.1">
    <property type="nucleotide sequence ID" value="NZ_CP042467.1"/>
</dbReference>
<protein>
    <submittedName>
        <fullName evidence="1">Uncharacterized protein</fullName>
    </submittedName>
</protein>
<proteinExistence type="predicted"/>
<name>A0A5B8XRW7_9DELT</name>
<evidence type="ECO:0000313" key="1">
    <source>
        <dbReference type="EMBL" id="QED27917.1"/>
    </source>
</evidence>